<reference evidence="4 5" key="1">
    <citation type="submission" date="2020-01" db="EMBL/GenBank/DDBJ databases">
        <authorList>
            <person name="Kim M.K."/>
        </authorList>
    </citation>
    <scope>NUCLEOTIDE SEQUENCE [LARGE SCALE GENOMIC DNA]</scope>
    <source>
        <strain evidence="4 5">172606-1</strain>
    </source>
</reference>
<organism evidence="4 5">
    <name type="scientific">Rhodocytophaga rosea</name>
    <dbReference type="NCBI Taxonomy" id="2704465"/>
    <lineage>
        <taxon>Bacteria</taxon>
        <taxon>Pseudomonadati</taxon>
        <taxon>Bacteroidota</taxon>
        <taxon>Cytophagia</taxon>
        <taxon>Cytophagales</taxon>
        <taxon>Rhodocytophagaceae</taxon>
        <taxon>Rhodocytophaga</taxon>
    </lineage>
</organism>
<name>A0A6C0GTZ3_9BACT</name>
<keyword evidence="1" id="KW-0472">Membrane</keyword>
<keyword evidence="5" id="KW-1185">Reference proteome</keyword>
<evidence type="ECO:0000313" key="4">
    <source>
        <dbReference type="EMBL" id="QHT71655.1"/>
    </source>
</evidence>
<dbReference type="InterPro" id="IPR026876">
    <property type="entry name" value="Fn3_assoc_repeat"/>
</dbReference>
<feature type="transmembrane region" description="Helical" evidence="1">
    <location>
        <begin position="7"/>
        <end position="25"/>
    </location>
</feature>
<proteinExistence type="predicted"/>
<feature type="transmembrane region" description="Helical" evidence="1">
    <location>
        <begin position="143"/>
        <end position="161"/>
    </location>
</feature>
<dbReference type="RefSeq" id="WP_162447588.1">
    <property type="nucleotide sequence ID" value="NZ_CP048222.1"/>
</dbReference>
<dbReference type="SUPFAM" id="SSF52047">
    <property type="entry name" value="RNI-like"/>
    <property type="match status" value="1"/>
</dbReference>
<evidence type="ECO:0000259" key="3">
    <source>
        <dbReference type="Pfam" id="PF09990"/>
    </source>
</evidence>
<gene>
    <name evidence="4" type="ORF">GXP67_35795</name>
</gene>
<dbReference type="PANTHER" id="PTHR35889">
    <property type="entry name" value="CYCLOINULO-OLIGOSACCHARIDE FRUCTANOTRANSFERASE-RELATED"/>
    <property type="match status" value="1"/>
</dbReference>
<dbReference type="Pfam" id="PF09990">
    <property type="entry name" value="DUF2231"/>
    <property type="match status" value="1"/>
</dbReference>
<dbReference type="AlphaFoldDB" id="A0A6C0GTZ3"/>
<dbReference type="Gene3D" id="3.80.10.10">
    <property type="entry name" value="Ribonuclease Inhibitor"/>
    <property type="match status" value="1"/>
</dbReference>
<feature type="domain" description="Cytochrome C Planctomycete-type" evidence="2">
    <location>
        <begin position="202"/>
        <end position="261"/>
    </location>
</feature>
<dbReference type="KEGG" id="rhoz:GXP67_35795"/>
<protein>
    <submittedName>
        <fullName evidence="4">Cytochrome C</fullName>
    </submittedName>
</protein>
<sequence length="725" mass="82017">MKSTFKGFAGNVLFVLNVFILFLLLFEEKLVIPLWLQPMGRMHPLMLHFPIAILMLSMFLEFFRFKTSYNTQEFFRDFTSNVLLVGVLTSAITVIMGLFLAREEGYSGDVLQWHKWTGISIVFVASFIYWYRNAAWYKAPVARAGAIVTTLCLIFAGHFGATLTHGDNFILEPITSSQVEIVPLEQAVVFDHVIQPILENKCISCHNPDKIKGELMLTDAQALLKGGKTGKLFVPGKPHESLLLKRVHLPLADKKHMPPKGKTQLTEEEIILLELWVKKKADFKKKLIEFPANDSLRVLASALFTPAERTEDIFQFASADENTIEQLNTDYRVISPLATESPALTVNFYNPKAFTSQSLDELKEIKSQIVSLELSKMPVKDTDLKSIRQFENLRKLNLNFTRVTGKGLQELAALPHLQNLSLSGTQVTYQDVKQHIGSFKKLHTLAIWNTPLTASEIGQLQKANKHIEFIGGYRAESTQPIKLNTPQVKNKSTVFEQSVPLQLFHPIKGVDIRYTTDGSEPDSIRSPLFDKEIILQGNTTIKARAYKSGWYGSDIAIFNFYKNSYKPDSVILLSRLNKVHQADGPKTFFNRILGGFNANSPAWANHWAGYFRNDMEVLLEFKNPIKLSSVALNTLIEPETIIFPPEEVEIWGGTTRDQMKLISTLKPELPKGESKPFIKLISCTFKPTENISYLKIVAKPVKKLPAWHTSKHRPAMLLVDELLLN</sequence>
<evidence type="ECO:0000259" key="2">
    <source>
        <dbReference type="Pfam" id="PF07635"/>
    </source>
</evidence>
<dbReference type="EMBL" id="CP048222">
    <property type="protein sequence ID" value="QHT71655.1"/>
    <property type="molecule type" value="Genomic_DNA"/>
</dbReference>
<feature type="transmembrane region" description="Helical" evidence="1">
    <location>
        <begin position="45"/>
        <end position="63"/>
    </location>
</feature>
<dbReference type="InterPro" id="IPR032675">
    <property type="entry name" value="LRR_dom_sf"/>
</dbReference>
<keyword evidence="1" id="KW-1133">Transmembrane helix</keyword>
<dbReference type="InterPro" id="IPR019251">
    <property type="entry name" value="DUF2231_TM"/>
</dbReference>
<keyword evidence="1" id="KW-0812">Transmembrane</keyword>
<feature type="transmembrane region" description="Helical" evidence="1">
    <location>
        <begin position="83"/>
        <end position="101"/>
    </location>
</feature>
<dbReference type="Pfam" id="PF07635">
    <property type="entry name" value="PSCyt1"/>
    <property type="match status" value="1"/>
</dbReference>
<feature type="domain" description="DUF2231" evidence="3">
    <location>
        <begin position="42"/>
        <end position="164"/>
    </location>
</feature>
<dbReference type="Pfam" id="PF13287">
    <property type="entry name" value="Fn3_assoc"/>
    <property type="match status" value="1"/>
</dbReference>
<accession>A0A6C0GTZ3</accession>
<evidence type="ECO:0000313" key="5">
    <source>
        <dbReference type="Proteomes" id="UP000480178"/>
    </source>
</evidence>
<feature type="transmembrane region" description="Helical" evidence="1">
    <location>
        <begin position="113"/>
        <end position="131"/>
    </location>
</feature>
<dbReference type="InterPro" id="IPR011429">
    <property type="entry name" value="Cyt_c_Planctomycete-type"/>
</dbReference>
<dbReference type="Proteomes" id="UP000480178">
    <property type="component" value="Chromosome"/>
</dbReference>
<dbReference type="PANTHER" id="PTHR35889:SF3">
    <property type="entry name" value="F-BOX DOMAIN-CONTAINING PROTEIN"/>
    <property type="match status" value="1"/>
</dbReference>
<evidence type="ECO:0000256" key="1">
    <source>
        <dbReference type="SAM" id="Phobius"/>
    </source>
</evidence>